<dbReference type="PANTHER" id="PTHR24221:SF654">
    <property type="entry name" value="ATP-BINDING CASSETTE SUB-FAMILY B MEMBER 6"/>
    <property type="match status" value="1"/>
</dbReference>
<feature type="transmembrane region" description="Helical" evidence="7">
    <location>
        <begin position="42"/>
        <end position="62"/>
    </location>
</feature>
<dbReference type="GO" id="GO:0034775">
    <property type="term" value="P:glutathione transmembrane transport"/>
    <property type="evidence" value="ECO:0007669"/>
    <property type="project" value="InterPro"/>
</dbReference>
<dbReference type="InterPro" id="IPR039421">
    <property type="entry name" value="Type_1_exporter"/>
</dbReference>
<feature type="transmembrane region" description="Helical" evidence="7">
    <location>
        <begin position="139"/>
        <end position="159"/>
    </location>
</feature>
<organism evidence="10 11">
    <name type="scientific">Granulosicoccus antarcticus IMCC3135</name>
    <dbReference type="NCBI Taxonomy" id="1192854"/>
    <lineage>
        <taxon>Bacteria</taxon>
        <taxon>Pseudomonadati</taxon>
        <taxon>Pseudomonadota</taxon>
        <taxon>Gammaproteobacteria</taxon>
        <taxon>Chromatiales</taxon>
        <taxon>Granulosicoccaceae</taxon>
        <taxon>Granulosicoccus</taxon>
    </lineage>
</organism>
<dbReference type="InterPro" id="IPR036640">
    <property type="entry name" value="ABC1_TM_sf"/>
</dbReference>
<dbReference type="OrthoDB" id="6336411at2"/>
<dbReference type="SMART" id="SM00382">
    <property type="entry name" value="AAA"/>
    <property type="match status" value="1"/>
</dbReference>
<dbReference type="PROSITE" id="PS50893">
    <property type="entry name" value="ABC_TRANSPORTER_2"/>
    <property type="match status" value="1"/>
</dbReference>
<dbReference type="PROSITE" id="PS50929">
    <property type="entry name" value="ABC_TM1F"/>
    <property type="match status" value="1"/>
</dbReference>
<dbReference type="SUPFAM" id="SSF90123">
    <property type="entry name" value="ABC transporter transmembrane region"/>
    <property type="match status" value="1"/>
</dbReference>
<keyword evidence="11" id="KW-1185">Reference proteome</keyword>
<dbReference type="GO" id="GO:0005524">
    <property type="term" value="F:ATP binding"/>
    <property type="evidence" value="ECO:0007669"/>
    <property type="project" value="UniProtKB-KW"/>
</dbReference>
<evidence type="ECO:0000256" key="2">
    <source>
        <dbReference type="ARBA" id="ARBA00022692"/>
    </source>
</evidence>
<accession>A0A2Z2NZL5</accession>
<reference evidence="10 11" key="1">
    <citation type="submission" date="2016-12" db="EMBL/GenBank/DDBJ databases">
        <authorList>
            <person name="Song W.-J."/>
            <person name="Kurnit D.M."/>
        </authorList>
    </citation>
    <scope>NUCLEOTIDE SEQUENCE [LARGE SCALE GENOMIC DNA]</scope>
    <source>
        <strain evidence="10 11">IMCC3135</strain>
    </source>
</reference>
<feature type="domain" description="ABC transporter" evidence="8">
    <location>
        <begin position="346"/>
        <end position="558"/>
    </location>
</feature>
<evidence type="ECO:0000256" key="4">
    <source>
        <dbReference type="ARBA" id="ARBA00022840"/>
    </source>
</evidence>
<feature type="transmembrane region" description="Helical" evidence="7">
    <location>
        <begin position="252"/>
        <end position="274"/>
    </location>
</feature>
<feature type="domain" description="ABC transmembrane type-1" evidence="9">
    <location>
        <begin position="24"/>
        <end position="297"/>
    </location>
</feature>
<dbReference type="Proteomes" id="UP000250079">
    <property type="component" value="Chromosome"/>
</dbReference>
<dbReference type="KEGG" id="gai:IMCC3135_25865"/>
<dbReference type="PANTHER" id="PTHR24221">
    <property type="entry name" value="ATP-BINDING CASSETTE SUB-FAMILY B"/>
    <property type="match status" value="1"/>
</dbReference>
<dbReference type="PROSITE" id="PS00211">
    <property type="entry name" value="ABC_TRANSPORTER_1"/>
    <property type="match status" value="1"/>
</dbReference>
<evidence type="ECO:0000256" key="3">
    <source>
        <dbReference type="ARBA" id="ARBA00022741"/>
    </source>
</evidence>
<dbReference type="InterPro" id="IPR017871">
    <property type="entry name" value="ABC_transporter-like_CS"/>
</dbReference>
<dbReference type="GO" id="GO:0140359">
    <property type="term" value="F:ABC-type transporter activity"/>
    <property type="evidence" value="ECO:0007669"/>
    <property type="project" value="InterPro"/>
</dbReference>
<feature type="transmembrane region" description="Helical" evidence="7">
    <location>
        <begin position="280"/>
        <end position="300"/>
    </location>
</feature>
<dbReference type="NCBIfam" id="TIGR02868">
    <property type="entry name" value="CydC"/>
    <property type="match status" value="1"/>
</dbReference>
<evidence type="ECO:0000313" key="11">
    <source>
        <dbReference type="Proteomes" id="UP000250079"/>
    </source>
</evidence>
<proteinExistence type="predicted"/>
<dbReference type="Gene3D" id="1.20.1560.10">
    <property type="entry name" value="ABC transporter type 1, transmembrane domain"/>
    <property type="match status" value="1"/>
</dbReference>
<dbReference type="GO" id="GO:0005886">
    <property type="term" value="C:plasma membrane"/>
    <property type="evidence" value="ECO:0007669"/>
    <property type="project" value="UniProtKB-SubCell"/>
</dbReference>
<evidence type="ECO:0000256" key="1">
    <source>
        <dbReference type="ARBA" id="ARBA00004651"/>
    </source>
</evidence>
<evidence type="ECO:0000256" key="6">
    <source>
        <dbReference type="ARBA" id="ARBA00023136"/>
    </source>
</evidence>
<feature type="transmembrane region" description="Helical" evidence="7">
    <location>
        <begin position="165"/>
        <end position="184"/>
    </location>
</feature>
<comment type="subcellular location">
    <subcellularLocation>
        <location evidence="1">Cell membrane</location>
        <topology evidence="1">Multi-pass membrane protein</topology>
    </subcellularLocation>
</comment>
<keyword evidence="4 10" id="KW-0067">ATP-binding</keyword>
<dbReference type="InterPro" id="IPR027417">
    <property type="entry name" value="P-loop_NTPase"/>
</dbReference>
<dbReference type="InterPro" id="IPR003593">
    <property type="entry name" value="AAA+_ATPase"/>
</dbReference>
<keyword evidence="6 7" id="KW-0472">Membrane</keyword>
<dbReference type="GO" id="GO:0045454">
    <property type="term" value="P:cell redox homeostasis"/>
    <property type="evidence" value="ECO:0007669"/>
    <property type="project" value="InterPro"/>
</dbReference>
<evidence type="ECO:0000256" key="7">
    <source>
        <dbReference type="SAM" id="Phobius"/>
    </source>
</evidence>
<keyword evidence="3" id="KW-0547">Nucleotide-binding</keyword>
<keyword evidence="5 7" id="KW-1133">Transmembrane helix</keyword>
<evidence type="ECO:0000256" key="5">
    <source>
        <dbReference type="ARBA" id="ARBA00022989"/>
    </source>
</evidence>
<dbReference type="GO" id="GO:0016887">
    <property type="term" value="F:ATP hydrolysis activity"/>
    <property type="evidence" value="ECO:0007669"/>
    <property type="project" value="InterPro"/>
</dbReference>
<gene>
    <name evidence="10" type="ORF">IMCC3135_25865</name>
</gene>
<dbReference type="Gene3D" id="3.40.50.300">
    <property type="entry name" value="P-loop containing nucleotide triphosphate hydrolases"/>
    <property type="match status" value="1"/>
</dbReference>
<evidence type="ECO:0000259" key="9">
    <source>
        <dbReference type="PROSITE" id="PS50929"/>
    </source>
</evidence>
<dbReference type="AlphaFoldDB" id="A0A2Z2NZL5"/>
<keyword evidence="2 7" id="KW-0812">Transmembrane</keyword>
<sequence>MKDLLAILRLIWSHEHKALLRGWLLATLVLLSSVALLGLSGWFITAAGVAGVLGVGATFDFFRPSAGVRFLAIGRTLTRYGERLLTHDATLKTLATLRVRLLRSILQQPYEKLLQVRGSRSLNQITADVDALDGLTLRLVTPITAALASLLVSMALLAWLTTPLIGILTVAPLIMGAAIILRISSKHGINPARRAEQATQNLRTGTIDMLRARTDLVMFGAMQQQLQQLFTTESNAREALGLVDRLERRSGLVLSLLATLSTSTALFAGIYLATNGINSPAQAALGFFATLAMAEAIAPIKRSAAEIGRMMDAAGRINSLIQAEPSAPATEILSSPITRSQTGASLQLSHVSYRTTTSGRAVLDDFSLTLHAGETVALAGPSGSGKSTILLLAAGLLKSTEGLISINGQSIGHLTESCLRQQVSLLPQRSALLGGTVLDTLRLADPDVDEEQAWQVLDAIALADVIHKAGGLHSRLLEAGAGLSGGERRRLALARMLLRHAPLLLLDEPTEGLDGITSRRVLEGIDRYAPKATKLIAAHREIELSWANRIEHLEQTLVH</sequence>
<evidence type="ECO:0000313" key="10">
    <source>
        <dbReference type="EMBL" id="ASJ75228.1"/>
    </source>
</evidence>
<dbReference type="CDD" id="cd03228">
    <property type="entry name" value="ABCC_MRP_Like"/>
    <property type="match status" value="1"/>
</dbReference>
<protein>
    <submittedName>
        <fullName evidence="10">Putative ABC transporter ATP-binding protein</fullName>
    </submittedName>
</protein>
<feature type="transmembrane region" description="Helical" evidence="7">
    <location>
        <begin position="18"/>
        <end position="36"/>
    </location>
</feature>
<name>A0A2Z2NZL5_9GAMM</name>
<dbReference type="Pfam" id="PF00005">
    <property type="entry name" value="ABC_tran"/>
    <property type="match status" value="1"/>
</dbReference>
<dbReference type="InterPro" id="IPR014223">
    <property type="entry name" value="ABC_CydC/D"/>
</dbReference>
<dbReference type="InterPro" id="IPR003439">
    <property type="entry name" value="ABC_transporter-like_ATP-bd"/>
</dbReference>
<dbReference type="RefSeq" id="WP_088920168.1">
    <property type="nucleotide sequence ID" value="NZ_CP018632.1"/>
</dbReference>
<evidence type="ECO:0000259" key="8">
    <source>
        <dbReference type="PROSITE" id="PS50893"/>
    </source>
</evidence>
<dbReference type="SUPFAM" id="SSF52540">
    <property type="entry name" value="P-loop containing nucleoside triphosphate hydrolases"/>
    <property type="match status" value="1"/>
</dbReference>
<dbReference type="InterPro" id="IPR011527">
    <property type="entry name" value="ABC1_TM_dom"/>
</dbReference>
<dbReference type="Pfam" id="PF00664">
    <property type="entry name" value="ABC_membrane"/>
    <property type="match status" value="1"/>
</dbReference>
<dbReference type="EMBL" id="CP018632">
    <property type="protein sequence ID" value="ASJ75228.1"/>
    <property type="molecule type" value="Genomic_DNA"/>
</dbReference>